<dbReference type="Proteomes" id="UP001519294">
    <property type="component" value="Unassembled WGS sequence"/>
</dbReference>
<dbReference type="RefSeq" id="WP_029270243.1">
    <property type="nucleotide sequence ID" value="NZ_JAGIKX010000049.1"/>
</dbReference>
<protein>
    <submittedName>
        <fullName evidence="1">OsmC-like protein</fullName>
    </submittedName>
</protein>
<sequence>MRFYLKDNGMRIRLNYGELDISGDENDGYRPFQLMVASIAGCSSSVFRKILDKQRIKIDDLIVTADVERNPDEANQIEKISLHFTVKGYHLDPEKMHKNLALTRKNCSMIRSVENSIQIEETIDLIELSK</sequence>
<gene>
    <name evidence="1" type="ORF">J2Z81_003041</name>
</gene>
<dbReference type="PANTHER" id="PTHR34352:SF1">
    <property type="entry name" value="PROTEIN YHFA"/>
    <property type="match status" value="1"/>
</dbReference>
<comment type="caution">
    <text evidence="1">The sequence shown here is derived from an EMBL/GenBank/DDBJ whole genome shotgun (WGS) entry which is preliminary data.</text>
</comment>
<dbReference type="InterPro" id="IPR003718">
    <property type="entry name" value="OsmC/Ohr_fam"/>
</dbReference>
<evidence type="ECO:0000313" key="2">
    <source>
        <dbReference type="Proteomes" id="UP001519294"/>
    </source>
</evidence>
<dbReference type="InterPro" id="IPR015946">
    <property type="entry name" value="KH_dom-like_a/b"/>
</dbReference>
<dbReference type="EMBL" id="JAGIKX010000049">
    <property type="protein sequence ID" value="MBP2259050.1"/>
    <property type="molecule type" value="Genomic_DNA"/>
</dbReference>
<dbReference type="Pfam" id="PF02566">
    <property type="entry name" value="OsmC"/>
    <property type="match status" value="1"/>
</dbReference>
<reference evidence="1 2" key="1">
    <citation type="submission" date="2021-03" db="EMBL/GenBank/DDBJ databases">
        <title>Genomic Encyclopedia of Type Strains, Phase IV (KMG-IV): sequencing the most valuable type-strain genomes for metagenomic binning, comparative biology and taxonomic classification.</title>
        <authorList>
            <person name="Goeker M."/>
        </authorList>
    </citation>
    <scope>NUCLEOTIDE SEQUENCE [LARGE SCALE GENOMIC DNA]</scope>
    <source>
        <strain evidence="1 2">DSM 25790</strain>
    </source>
</reference>
<keyword evidence="2" id="KW-1185">Reference proteome</keyword>
<dbReference type="PANTHER" id="PTHR34352">
    <property type="entry name" value="PROTEIN YHFA"/>
    <property type="match status" value="1"/>
</dbReference>
<dbReference type="SUPFAM" id="SSF82784">
    <property type="entry name" value="OsmC-like"/>
    <property type="match status" value="1"/>
</dbReference>
<dbReference type="Gene3D" id="3.30.300.20">
    <property type="match status" value="1"/>
</dbReference>
<evidence type="ECO:0000313" key="1">
    <source>
        <dbReference type="EMBL" id="MBP2259050.1"/>
    </source>
</evidence>
<name>A0ABS4SC23_9BACI</name>
<accession>A0ABS4SC23</accession>
<proteinExistence type="predicted"/>
<organism evidence="1 2">
    <name type="scientific">Virgibacillus alimentarius</name>
    <dbReference type="NCBI Taxonomy" id="698769"/>
    <lineage>
        <taxon>Bacteria</taxon>
        <taxon>Bacillati</taxon>
        <taxon>Bacillota</taxon>
        <taxon>Bacilli</taxon>
        <taxon>Bacillales</taxon>
        <taxon>Bacillaceae</taxon>
        <taxon>Virgibacillus</taxon>
    </lineage>
</organism>
<dbReference type="InterPro" id="IPR036102">
    <property type="entry name" value="OsmC/Ohrsf"/>
</dbReference>